<evidence type="ECO:0000256" key="2">
    <source>
        <dbReference type="ARBA" id="ARBA00007317"/>
    </source>
</evidence>
<dbReference type="InterPro" id="IPR050743">
    <property type="entry name" value="2-oxoacid_DH_E2_comp"/>
</dbReference>
<evidence type="ECO:0000256" key="7">
    <source>
        <dbReference type="SAM" id="MobiDB-lite"/>
    </source>
</evidence>
<dbReference type="Gene3D" id="3.30.559.10">
    <property type="entry name" value="Chloramphenicol acetyltransferase-like domain"/>
    <property type="match status" value="1"/>
</dbReference>
<evidence type="ECO:0000259" key="9">
    <source>
        <dbReference type="PROSITE" id="PS51826"/>
    </source>
</evidence>
<evidence type="ECO:0000256" key="6">
    <source>
        <dbReference type="RuleBase" id="RU003423"/>
    </source>
</evidence>
<dbReference type="PROSITE" id="PS00189">
    <property type="entry name" value="LIPOYL"/>
    <property type="match status" value="1"/>
</dbReference>
<keyword evidence="5 6" id="KW-0012">Acyltransferase</keyword>
<dbReference type="InterPro" id="IPR001078">
    <property type="entry name" value="2-oxoacid_DH_actylTfrase"/>
</dbReference>
<gene>
    <name evidence="10" type="ORF">C6I21_14465</name>
</gene>
<dbReference type="AlphaFoldDB" id="A0A2P6ME30"/>
<dbReference type="Gene3D" id="4.10.320.10">
    <property type="entry name" value="E3-binding domain"/>
    <property type="match status" value="1"/>
</dbReference>
<dbReference type="Proteomes" id="UP000243650">
    <property type="component" value="Unassembled WGS sequence"/>
</dbReference>
<sequence length="407" mass="44722">MVEFKLPDVGEGMHEGEIINWFIEEGDEVKQDDPVLEVQTDKVNAELTAPTGGTIQKIFYPVGEVVEVGSVLFTIGDGAEKEAAPAQNETAPEQKAASAPAPAAPPVPDIGRALATPFVRQMARDENIDLEQVSGTGPAGRVTEADLRQYKEAPAEDKAPAPQQETPFSPVSGEKEKRIPMSGVRRAIANHMQKAVASIPHVTHTDELDMEELRTLRRRIQETLGESDVKMTFLPFFIKAVAVALREFEMLNASLDETADEIVLKKEYHIGIAADTPQGLLVPVIHHADQKTLTEIAREVRALAEAARNGTVTPQQMRGSTFTISNMGPIGSTTATPIINHPEAAILALHKMEPKMVVRDWEGVIRHCMNMSLSFDHRLIDGSTAVRFTNRIKQLIEQPNLLMLEMR</sequence>
<dbReference type="GO" id="GO:0016407">
    <property type="term" value="F:acetyltransferase activity"/>
    <property type="evidence" value="ECO:0007669"/>
    <property type="project" value="TreeGrafter"/>
</dbReference>
<comment type="cofactor">
    <cofactor evidence="1 6">
        <name>(R)-lipoate</name>
        <dbReference type="ChEBI" id="CHEBI:83088"/>
    </cofactor>
</comment>
<keyword evidence="3 6" id="KW-0808">Transferase</keyword>
<dbReference type="GO" id="GO:0031405">
    <property type="term" value="F:lipoic acid binding"/>
    <property type="evidence" value="ECO:0007669"/>
    <property type="project" value="TreeGrafter"/>
</dbReference>
<evidence type="ECO:0000313" key="11">
    <source>
        <dbReference type="Proteomes" id="UP000243650"/>
    </source>
</evidence>
<evidence type="ECO:0000256" key="1">
    <source>
        <dbReference type="ARBA" id="ARBA00001938"/>
    </source>
</evidence>
<evidence type="ECO:0000256" key="3">
    <source>
        <dbReference type="ARBA" id="ARBA00022679"/>
    </source>
</evidence>
<accession>A0A2P6ME30</accession>
<dbReference type="Gene3D" id="2.40.50.100">
    <property type="match status" value="1"/>
</dbReference>
<feature type="region of interest" description="Disordered" evidence="7">
    <location>
        <begin position="82"/>
        <end position="108"/>
    </location>
</feature>
<dbReference type="RefSeq" id="WP_105960188.1">
    <property type="nucleotide sequence ID" value="NZ_PVNS01000015.1"/>
</dbReference>
<dbReference type="Pfam" id="PF02817">
    <property type="entry name" value="E3_binding"/>
    <property type="match status" value="1"/>
</dbReference>
<dbReference type="Pfam" id="PF00364">
    <property type="entry name" value="Biotin_lipoyl"/>
    <property type="match status" value="1"/>
</dbReference>
<dbReference type="SUPFAM" id="SSF47005">
    <property type="entry name" value="Peripheral subunit-binding domain of 2-oxo acid dehydrogenase complex"/>
    <property type="match status" value="1"/>
</dbReference>
<dbReference type="Pfam" id="PF00198">
    <property type="entry name" value="2-oxoacid_dh"/>
    <property type="match status" value="1"/>
</dbReference>
<evidence type="ECO:0000259" key="8">
    <source>
        <dbReference type="PROSITE" id="PS50968"/>
    </source>
</evidence>
<evidence type="ECO:0000256" key="4">
    <source>
        <dbReference type="ARBA" id="ARBA00022823"/>
    </source>
</evidence>
<reference evidence="10 11" key="1">
    <citation type="submission" date="2018-03" db="EMBL/GenBank/DDBJ databases">
        <title>Bacillus urumqiensis sp. nov., a moderately haloalkaliphilic bacterium isolated from a salt lake.</title>
        <authorList>
            <person name="Zhao B."/>
            <person name="Liao Z."/>
        </authorList>
    </citation>
    <scope>NUCLEOTIDE SEQUENCE [LARGE SCALE GENOMIC DNA]</scope>
    <source>
        <strain evidence="10 11">BZ-SZ-XJ18</strain>
    </source>
</reference>
<dbReference type="PANTHER" id="PTHR43178">
    <property type="entry name" value="DIHYDROLIPOAMIDE ACETYLTRANSFERASE COMPONENT OF PYRUVATE DEHYDROGENASE COMPLEX"/>
    <property type="match status" value="1"/>
</dbReference>
<dbReference type="InterPro" id="IPR003016">
    <property type="entry name" value="2-oxoA_DH_lipoyl-BS"/>
</dbReference>
<dbReference type="SUPFAM" id="SSF51230">
    <property type="entry name" value="Single hybrid motif"/>
    <property type="match status" value="1"/>
</dbReference>
<dbReference type="EMBL" id="PVNS01000015">
    <property type="protein sequence ID" value="PRO64524.1"/>
    <property type="molecule type" value="Genomic_DNA"/>
</dbReference>
<dbReference type="PROSITE" id="PS50968">
    <property type="entry name" value="BIOTINYL_LIPOYL"/>
    <property type="match status" value="1"/>
</dbReference>
<dbReference type="InterPro" id="IPR036625">
    <property type="entry name" value="E3-bd_dom_sf"/>
</dbReference>
<comment type="caution">
    <text evidence="10">The sequence shown here is derived from an EMBL/GenBank/DDBJ whole genome shotgun (WGS) entry which is preliminary data.</text>
</comment>
<dbReference type="FunFam" id="3.30.559.10:FF:000007">
    <property type="entry name" value="Dihydrolipoamide acetyltransferase component of pyruvate dehydrogenase complex"/>
    <property type="match status" value="1"/>
</dbReference>
<protein>
    <recommendedName>
        <fullName evidence="6">Dihydrolipoamide acetyltransferase component of pyruvate dehydrogenase complex</fullName>
        <ecNumber evidence="6">2.3.1.-</ecNumber>
    </recommendedName>
</protein>
<proteinExistence type="inferred from homology"/>
<feature type="domain" description="Lipoyl-binding" evidence="8">
    <location>
        <begin position="1"/>
        <end position="76"/>
    </location>
</feature>
<feature type="compositionally biased region" description="Low complexity" evidence="7">
    <location>
        <begin position="91"/>
        <end position="101"/>
    </location>
</feature>
<dbReference type="EC" id="2.3.1.-" evidence="6"/>
<evidence type="ECO:0000256" key="5">
    <source>
        <dbReference type="ARBA" id="ARBA00023315"/>
    </source>
</evidence>
<dbReference type="InterPro" id="IPR000089">
    <property type="entry name" value="Biotin_lipoyl"/>
</dbReference>
<dbReference type="OrthoDB" id="9805770at2"/>
<organism evidence="10 11">
    <name type="scientific">Alkalicoccus urumqiensis</name>
    <name type="common">Bacillus urumqiensis</name>
    <dbReference type="NCBI Taxonomy" id="1548213"/>
    <lineage>
        <taxon>Bacteria</taxon>
        <taxon>Bacillati</taxon>
        <taxon>Bacillota</taxon>
        <taxon>Bacilli</taxon>
        <taxon>Bacillales</taxon>
        <taxon>Bacillaceae</taxon>
        <taxon>Alkalicoccus</taxon>
    </lineage>
</organism>
<comment type="similarity">
    <text evidence="2 6">Belongs to the 2-oxoacid dehydrogenase family.</text>
</comment>
<dbReference type="GO" id="GO:0005737">
    <property type="term" value="C:cytoplasm"/>
    <property type="evidence" value="ECO:0007669"/>
    <property type="project" value="TreeGrafter"/>
</dbReference>
<dbReference type="InterPro" id="IPR023213">
    <property type="entry name" value="CAT-like_dom_sf"/>
</dbReference>
<dbReference type="InterPro" id="IPR004167">
    <property type="entry name" value="PSBD"/>
</dbReference>
<dbReference type="InterPro" id="IPR011053">
    <property type="entry name" value="Single_hybrid_motif"/>
</dbReference>
<feature type="region of interest" description="Disordered" evidence="7">
    <location>
        <begin position="153"/>
        <end position="176"/>
    </location>
</feature>
<keyword evidence="4 6" id="KW-0450">Lipoyl</keyword>
<name>A0A2P6ME30_ALKUR</name>
<dbReference type="PROSITE" id="PS51826">
    <property type="entry name" value="PSBD"/>
    <property type="match status" value="1"/>
</dbReference>
<dbReference type="CDD" id="cd06849">
    <property type="entry name" value="lipoyl_domain"/>
    <property type="match status" value="1"/>
</dbReference>
<evidence type="ECO:0000313" key="10">
    <source>
        <dbReference type="EMBL" id="PRO64524.1"/>
    </source>
</evidence>
<dbReference type="SUPFAM" id="SSF52777">
    <property type="entry name" value="CoA-dependent acyltransferases"/>
    <property type="match status" value="1"/>
</dbReference>
<keyword evidence="11" id="KW-1185">Reference proteome</keyword>
<feature type="domain" description="Peripheral subunit-binding (PSBD)" evidence="9">
    <location>
        <begin position="114"/>
        <end position="151"/>
    </location>
</feature>
<dbReference type="PANTHER" id="PTHR43178:SF5">
    <property type="entry name" value="LIPOAMIDE ACYLTRANSFERASE COMPONENT OF BRANCHED-CHAIN ALPHA-KETO ACID DEHYDROGENASE COMPLEX, MITOCHONDRIAL"/>
    <property type="match status" value="1"/>
</dbReference>